<dbReference type="Proteomes" id="UP000178912">
    <property type="component" value="Unassembled WGS sequence"/>
</dbReference>
<dbReference type="EMBL" id="FJUX01000039">
    <property type="protein sequence ID" value="CZS99120.1"/>
    <property type="molecule type" value="Genomic_DNA"/>
</dbReference>
<keyword evidence="3" id="KW-1185">Reference proteome</keyword>
<reference evidence="3" key="1">
    <citation type="submission" date="2016-03" db="EMBL/GenBank/DDBJ databases">
        <authorList>
            <person name="Guldener U."/>
        </authorList>
    </citation>
    <scope>NUCLEOTIDE SEQUENCE [LARGE SCALE GENOMIC DNA]</scope>
    <source>
        <strain evidence="3">04CH-RAC-A.6.1</strain>
    </source>
</reference>
<proteinExistence type="predicted"/>
<organism evidence="2 3">
    <name type="scientific">Rhynchosporium agropyri</name>
    <dbReference type="NCBI Taxonomy" id="914238"/>
    <lineage>
        <taxon>Eukaryota</taxon>
        <taxon>Fungi</taxon>
        <taxon>Dikarya</taxon>
        <taxon>Ascomycota</taxon>
        <taxon>Pezizomycotina</taxon>
        <taxon>Leotiomycetes</taxon>
        <taxon>Helotiales</taxon>
        <taxon>Ploettnerulaceae</taxon>
        <taxon>Rhynchosporium</taxon>
    </lineage>
</organism>
<accession>A0A1E1KM98</accession>
<evidence type="ECO:0000256" key="1">
    <source>
        <dbReference type="SAM" id="MobiDB-lite"/>
    </source>
</evidence>
<evidence type="ECO:0000313" key="3">
    <source>
        <dbReference type="Proteomes" id="UP000178912"/>
    </source>
</evidence>
<dbReference type="AlphaFoldDB" id="A0A1E1KM98"/>
<gene>
    <name evidence="2" type="ORF">RAG0_07586</name>
</gene>
<protein>
    <submittedName>
        <fullName evidence="2">Uncharacterized protein</fullName>
    </submittedName>
</protein>
<name>A0A1E1KM98_9HELO</name>
<evidence type="ECO:0000313" key="2">
    <source>
        <dbReference type="EMBL" id="CZS99120.1"/>
    </source>
</evidence>
<sequence>MAHACHSCYLPEMDFFRGITTSSQVSCSRASNTRETSPRVTGRTESWSLKDMAISFSLRPKGDRDIVLSGSRQGALFTVQYSWMFRQDSKREQGEQGAIQNLDPYATSLMPTDDATIGRRQPARFTSYLGYLGWSELARTLCIDREKHNNISSSKSHSNLRYPLHTITSPRALIDSPDPSRRRPRAPVV</sequence>
<feature type="region of interest" description="Disordered" evidence="1">
    <location>
        <begin position="170"/>
        <end position="189"/>
    </location>
</feature>